<name>A0AAV4VAT3_CAEEX</name>
<evidence type="ECO:0000313" key="1">
    <source>
        <dbReference type="EMBL" id="GIY67402.1"/>
    </source>
</evidence>
<gene>
    <name evidence="1" type="ORF">CEXT_272511</name>
</gene>
<sequence>LSTEEKRIIRTPKRDMHLSKARDGEKLYTADGMNNKRDSCSNTAYIIVELQLHVFGGRIDSELIWRNVES</sequence>
<reference evidence="1 2" key="1">
    <citation type="submission" date="2021-06" db="EMBL/GenBank/DDBJ databases">
        <title>Caerostris extrusa draft genome.</title>
        <authorList>
            <person name="Kono N."/>
            <person name="Arakawa K."/>
        </authorList>
    </citation>
    <scope>NUCLEOTIDE SEQUENCE [LARGE SCALE GENOMIC DNA]</scope>
</reference>
<dbReference type="Proteomes" id="UP001054945">
    <property type="component" value="Unassembled WGS sequence"/>
</dbReference>
<dbReference type="EMBL" id="BPLR01014235">
    <property type="protein sequence ID" value="GIY67402.1"/>
    <property type="molecule type" value="Genomic_DNA"/>
</dbReference>
<accession>A0AAV4VAT3</accession>
<feature type="non-terminal residue" evidence="1">
    <location>
        <position position="1"/>
    </location>
</feature>
<organism evidence="1 2">
    <name type="scientific">Caerostris extrusa</name>
    <name type="common">Bark spider</name>
    <name type="synonym">Caerostris bankana</name>
    <dbReference type="NCBI Taxonomy" id="172846"/>
    <lineage>
        <taxon>Eukaryota</taxon>
        <taxon>Metazoa</taxon>
        <taxon>Ecdysozoa</taxon>
        <taxon>Arthropoda</taxon>
        <taxon>Chelicerata</taxon>
        <taxon>Arachnida</taxon>
        <taxon>Araneae</taxon>
        <taxon>Araneomorphae</taxon>
        <taxon>Entelegynae</taxon>
        <taxon>Araneoidea</taxon>
        <taxon>Araneidae</taxon>
        <taxon>Caerostris</taxon>
    </lineage>
</organism>
<comment type="caution">
    <text evidence="1">The sequence shown here is derived from an EMBL/GenBank/DDBJ whole genome shotgun (WGS) entry which is preliminary data.</text>
</comment>
<proteinExistence type="predicted"/>
<evidence type="ECO:0000313" key="2">
    <source>
        <dbReference type="Proteomes" id="UP001054945"/>
    </source>
</evidence>
<keyword evidence="2" id="KW-1185">Reference proteome</keyword>
<dbReference type="AlphaFoldDB" id="A0AAV4VAT3"/>
<protein>
    <submittedName>
        <fullName evidence="1">Uncharacterized protein</fullName>
    </submittedName>
</protein>